<dbReference type="GO" id="GO:0071978">
    <property type="term" value="P:bacterial-type flagellum-dependent swarming motility"/>
    <property type="evidence" value="ECO:0007669"/>
    <property type="project" value="TreeGrafter"/>
</dbReference>
<evidence type="ECO:0000256" key="1">
    <source>
        <dbReference type="ARBA" id="ARBA00004117"/>
    </source>
</evidence>
<gene>
    <name evidence="6" type="ORF">DGMP_03580</name>
</gene>
<dbReference type="PANTHER" id="PTHR30435">
    <property type="entry name" value="FLAGELLAR PROTEIN"/>
    <property type="match status" value="1"/>
</dbReference>
<dbReference type="Pfam" id="PF00460">
    <property type="entry name" value="Flg_bb_rod"/>
    <property type="match status" value="1"/>
</dbReference>
<evidence type="ECO:0000256" key="3">
    <source>
        <dbReference type="ARBA" id="ARBA00023143"/>
    </source>
</evidence>
<feature type="domain" description="Flagellar basal-body/hook protein C-terminal" evidence="5">
    <location>
        <begin position="76"/>
        <end position="114"/>
    </location>
</feature>
<name>A0A8D5FFN4_9BACT</name>
<evidence type="ECO:0000259" key="5">
    <source>
        <dbReference type="Pfam" id="PF06429"/>
    </source>
</evidence>
<protein>
    <recommendedName>
        <fullName evidence="8">Flagellar biosynthesis protein FlgC</fullName>
    </recommendedName>
</protein>
<dbReference type="Proteomes" id="UP000826725">
    <property type="component" value="Chromosome"/>
</dbReference>
<keyword evidence="3" id="KW-0975">Bacterial flagellum</keyword>
<accession>A0A8D5FFN4</accession>
<dbReference type="Pfam" id="PF06429">
    <property type="entry name" value="Flg_bbr_C"/>
    <property type="match status" value="1"/>
</dbReference>
<dbReference type="PANTHER" id="PTHR30435:SF19">
    <property type="entry name" value="FLAGELLAR BASAL-BODY ROD PROTEIN FLGG"/>
    <property type="match status" value="1"/>
</dbReference>
<sequence>MIPAFQSALSGLRAFGTRMESNGNNIANAETNGFKKTRVLLEETKPHGVKSRIEKVNTEGTTVFQEAANGLEPVKLSNVELSEEIPETIINSRMYEANLKTIKVADDMVGSLLKIKS</sequence>
<dbReference type="InterPro" id="IPR010930">
    <property type="entry name" value="Flg_bb/hook_C_dom"/>
</dbReference>
<reference evidence="6" key="1">
    <citation type="submission" date="2020-09" db="EMBL/GenBank/DDBJ databases">
        <title>Desulfogranum mesoprofundum gen. nov., sp. nov., a novel mesophilic, sulfate-reducing chemolithoautotroph isolated from a deep-sea hydrothermal vent chimney in the Suiyo Seamount.</title>
        <authorList>
            <person name="Hashimoto Y."/>
            <person name="Nakagawa S."/>
        </authorList>
    </citation>
    <scope>NUCLEOTIDE SEQUENCE</scope>
    <source>
        <strain evidence="6">KT2</strain>
    </source>
</reference>
<dbReference type="RefSeq" id="WP_228855867.1">
    <property type="nucleotide sequence ID" value="NZ_AP024086.1"/>
</dbReference>
<evidence type="ECO:0000313" key="7">
    <source>
        <dbReference type="Proteomes" id="UP000826725"/>
    </source>
</evidence>
<dbReference type="KEGG" id="dbk:DGMP_03580"/>
<dbReference type="AlphaFoldDB" id="A0A8D5FFN4"/>
<dbReference type="GO" id="GO:0009425">
    <property type="term" value="C:bacterial-type flagellum basal body"/>
    <property type="evidence" value="ECO:0007669"/>
    <property type="project" value="UniProtKB-SubCell"/>
</dbReference>
<keyword evidence="7" id="KW-1185">Reference proteome</keyword>
<comment type="similarity">
    <text evidence="2">Belongs to the flagella basal body rod proteins family.</text>
</comment>
<proteinExistence type="inferred from homology"/>
<evidence type="ECO:0008006" key="8">
    <source>
        <dbReference type="Google" id="ProtNLM"/>
    </source>
</evidence>
<comment type="subcellular location">
    <subcellularLocation>
        <location evidence="1">Bacterial flagellum basal body</location>
    </subcellularLocation>
</comment>
<feature type="domain" description="Flagellar basal body rod protein N-terminal" evidence="4">
    <location>
        <begin position="6"/>
        <end position="35"/>
    </location>
</feature>
<dbReference type="EMBL" id="AP024086">
    <property type="protein sequence ID" value="BCL59665.1"/>
    <property type="molecule type" value="Genomic_DNA"/>
</dbReference>
<dbReference type="InterPro" id="IPR001444">
    <property type="entry name" value="Flag_bb_rod_N"/>
</dbReference>
<evidence type="ECO:0000313" key="6">
    <source>
        <dbReference type="EMBL" id="BCL59665.1"/>
    </source>
</evidence>
<organism evidence="6 7">
    <name type="scientific">Desulfomarina profundi</name>
    <dbReference type="NCBI Taxonomy" id="2772557"/>
    <lineage>
        <taxon>Bacteria</taxon>
        <taxon>Pseudomonadati</taxon>
        <taxon>Thermodesulfobacteriota</taxon>
        <taxon>Desulfobulbia</taxon>
        <taxon>Desulfobulbales</taxon>
        <taxon>Desulfobulbaceae</taxon>
        <taxon>Desulfomarina</taxon>
    </lineage>
</organism>
<evidence type="ECO:0000256" key="2">
    <source>
        <dbReference type="ARBA" id="ARBA00009677"/>
    </source>
</evidence>
<evidence type="ECO:0000259" key="4">
    <source>
        <dbReference type="Pfam" id="PF00460"/>
    </source>
</evidence>